<dbReference type="EMBL" id="JAVRER010000056">
    <property type="protein sequence ID" value="MDT0418868.1"/>
    <property type="molecule type" value="Genomic_DNA"/>
</dbReference>
<organism evidence="1 2">
    <name type="scientific">Streptomyces evansiae</name>
    <dbReference type="NCBI Taxonomy" id="3075535"/>
    <lineage>
        <taxon>Bacteria</taxon>
        <taxon>Bacillati</taxon>
        <taxon>Actinomycetota</taxon>
        <taxon>Actinomycetes</taxon>
        <taxon>Kitasatosporales</taxon>
        <taxon>Streptomycetaceae</taxon>
        <taxon>Streptomyces</taxon>
    </lineage>
</organism>
<evidence type="ECO:0000313" key="2">
    <source>
        <dbReference type="Proteomes" id="UP001183607"/>
    </source>
</evidence>
<comment type="caution">
    <text evidence="1">The sequence shown here is derived from an EMBL/GenBank/DDBJ whole genome shotgun (WGS) entry which is preliminary data.</text>
</comment>
<reference evidence="2" key="1">
    <citation type="submission" date="2023-07" db="EMBL/GenBank/DDBJ databases">
        <title>30 novel species of actinomycetes from the DSMZ collection.</title>
        <authorList>
            <person name="Nouioui I."/>
        </authorList>
    </citation>
    <scope>NUCLEOTIDE SEQUENCE [LARGE SCALE GENOMIC DNA]</scope>
    <source>
        <strain evidence="2">DSM 41982</strain>
    </source>
</reference>
<proteinExistence type="predicted"/>
<protein>
    <submittedName>
        <fullName evidence="1">Uncharacterized protein</fullName>
    </submittedName>
</protein>
<accession>A0ABD5ECT2</accession>
<sequence>MPELSGLPVCEVVLAADGRAWVDGIPVRPAADLDAARTAARDHVRRLAVRARRPHVVRAREPDGARYSCVISAEGEVLPESEAGRLPDDPWATEVPPVLAGDVLAVQAAVPERPAEARVLAHGLTLRVERMTGRAHPWWVRALQTRAEIEAATGEPERAVEHFIEAAVAWIDLGYAEGHFEACARALTVWRDASRARRVPDPQDVWRGEQLAAAVRLGGSGLLWLREQVLMHLDGLH</sequence>
<dbReference type="AlphaFoldDB" id="A0ABD5ECT2"/>
<dbReference type="Proteomes" id="UP001183607">
    <property type="component" value="Unassembled WGS sequence"/>
</dbReference>
<gene>
    <name evidence="1" type="ORF">RM574_25640</name>
</gene>
<evidence type="ECO:0000313" key="1">
    <source>
        <dbReference type="EMBL" id="MDT0418868.1"/>
    </source>
</evidence>
<name>A0ABD5ECT2_9ACTN</name>
<dbReference type="RefSeq" id="WP_093854663.1">
    <property type="nucleotide sequence ID" value="NZ_JAVRER010000056.1"/>
</dbReference>